<keyword evidence="2" id="KW-0969">Cilium</keyword>
<accession>A0A061QP17</accession>
<feature type="region of interest" description="Disordered" evidence="1">
    <location>
        <begin position="133"/>
        <end position="198"/>
    </location>
</feature>
<feature type="compositionally biased region" description="Polar residues" evidence="1">
    <location>
        <begin position="147"/>
        <end position="167"/>
    </location>
</feature>
<dbReference type="InterPro" id="IPR010736">
    <property type="entry name" value="SHIPPO-rpt"/>
</dbReference>
<feature type="region of interest" description="Disordered" evidence="1">
    <location>
        <begin position="1"/>
        <end position="29"/>
    </location>
</feature>
<feature type="compositionally biased region" description="Basic and acidic residues" evidence="1">
    <location>
        <begin position="173"/>
        <end position="187"/>
    </location>
</feature>
<dbReference type="AlphaFoldDB" id="A0A061QP17"/>
<gene>
    <name evidence="2" type="ORF">TSPGSL018_23428</name>
</gene>
<keyword evidence="2" id="KW-0966">Cell projection</keyword>
<reference evidence="2" key="1">
    <citation type="submission" date="2014-05" db="EMBL/GenBank/DDBJ databases">
        <title>The transcriptome of the halophilic microalga Tetraselmis sp. GSL018 isolated from the Great Salt Lake, Utah.</title>
        <authorList>
            <person name="Jinkerson R.E."/>
            <person name="D'Adamo S."/>
            <person name="Posewitz M.C."/>
        </authorList>
    </citation>
    <scope>NUCLEOTIDE SEQUENCE</scope>
    <source>
        <strain evidence="2">GSL018</strain>
    </source>
</reference>
<feature type="non-terminal residue" evidence="2">
    <location>
        <position position="1"/>
    </location>
</feature>
<dbReference type="Pfam" id="PF07004">
    <property type="entry name" value="SHIPPO-rpt"/>
    <property type="match status" value="2"/>
</dbReference>
<feature type="region of interest" description="Disordered" evidence="1">
    <location>
        <begin position="65"/>
        <end position="100"/>
    </location>
</feature>
<dbReference type="PANTHER" id="PTHR40429">
    <property type="entry name" value="FLAGELLAR ASSOCIATED PROTEIN"/>
    <property type="match status" value="1"/>
</dbReference>
<dbReference type="PANTHER" id="PTHR40429:SF1">
    <property type="entry name" value="FLAGELLAR ASSOCIATED PROTEIN"/>
    <property type="match status" value="1"/>
</dbReference>
<organism evidence="2">
    <name type="scientific">Tetraselmis sp. GSL018</name>
    <dbReference type="NCBI Taxonomy" id="582737"/>
    <lineage>
        <taxon>Eukaryota</taxon>
        <taxon>Viridiplantae</taxon>
        <taxon>Chlorophyta</taxon>
        <taxon>core chlorophytes</taxon>
        <taxon>Chlorodendrophyceae</taxon>
        <taxon>Chlorodendrales</taxon>
        <taxon>Chlorodendraceae</taxon>
        <taxon>Tetraselmis</taxon>
    </lineage>
</organism>
<name>A0A061QP17_9CHLO</name>
<keyword evidence="2" id="KW-0282">Flagellum</keyword>
<proteinExistence type="predicted"/>
<evidence type="ECO:0000313" key="2">
    <source>
        <dbReference type="EMBL" id="JAC62417.1"/>
    </source>
</evidence>
<dbReference type="EMBL" id="GBEZ01024585">
    <property type="protein sequence ID" value="JAC62417.1"/>
    <property type="molecule type" value="Transcribed_RNA"/>
</dbReference>
<sequence>GNYDNEGSCGKQTSSKRATAPYTKFGTGNRFSVTASGKIEATPGAGYFRPSSGWLGDAPAYSVHGKGRRYETGRGLPGWTPTRMVNPGPGQYEWPSSLGTQTLSKKTTSPFYKVGSSQRDSFGKQYVSAAHERSLLGKHSPGAGAYSQPSGIGTQYVSRKRTSQSTRFGGGDRFSEIKPRSKEREESWNTPGPGSYVV</sequence>
<evidence type="ECO:0000256" key="1">
    <source>
        <dbReference type="SAM" id="MobiDB-lite"/>
    </source>
</evidence>
<protein>
    <submittedName>
        <fullName evidence="2">Flagellar associated protein</fullName>
    </submittedName>
</protein>